<reference evidence="2 3" key="1">
    <citation type="journal article" date="2015" name="Nature">
        <title>rRNA introns, odd ribosomes, and small enigmatic genomes across a large radiation of phyla.</title>
        <authorList>
            <person name="Brown C.T."/>
            <person name="Hug L.A."/>
            <person name="Thomas B.C."/>
            <person name="Sharon I."/>
            <person name="Castelle C.J."/>
            <person name="Singh A."/>
            <person name="Wilkins M.J."/>
            <person name="Williams K.H."/>
            <person name="Banfield J.F."/>
        </authorList>
    </citation>
    <scope>NUCLEOTIDE SEQUENCE [LARGE SCALE GENOMIC DNA]</scope>
</reference>
<organism evidence="2 3">
    <name type="scientific">candidate division WWE3 bacterium GW2011_GWC2_41_23</name>
    <dbReference type="NCBI Taxonomy" id="1619123"/>
    <lineage>
        <taxon>Bacteria</taxon>
        <taxon>Katanobacteria</taxon>
    </lineage>
</organism>
<keyword evidence="1" id="KW-0812">Transmembrane</keyword>
<dbReference type="AlphaFoldDB" id="A0A0G0YRY4"/>
<sequence length="180" mass="19988">MEKAPSKKLPLFGILVVFIIIAAFLSSIIFVLKDVELKPLPDTQVQPDVTEREIGTDAVVERQTGVITGSLGYPSEMIPVTMEICAIDILFPGIYCTDEHLQDSSFTYGVGYRLEVPASDYYVFAQVPNQPDATGETYKAYYSEFVTCGMDVACSSHEPIKVTIKQGETVDKVDPQDWYK</sequence>
<comment type="caution">
    <text evidence="2">The sequence shown here is derived from an EMBL/GenBank/DDBJ whole genome shotgun (WGS) entry which is preliminary data.</text>
</comment>
<gene>
    <name evidence="2" type="ORF">UU55_C0005G0036</name>
</gene>
<evidence type="ECO:0000313" key="2">
    <source>
        <dbReference type="EMBL" id="KKS03128.1"/>
    </source>
</evidence>
<keyword evidence="1" id="KW-1133">Transmembrane helix</keyword>
<dbReference type="EMBL" id="LCBB01000005">
    <property type="protein sequence ID" value="KKS03128.1"/>
    <property type="molecule type" value="Genomic_DNA"/>
</dbReference>
<name>A0A0G0YRY4_UNCKA</name>
<keyword evidence="1" id="KW-0472">Membrane</keyword>
<proteinExistence type="predicted"/>
<accession>A0A0G0YRY4</accession>
<feature type="transmembrane region" description="Helical" evidence="1">
    <location>
        <begin position="12"/>
        <end position="32"/>
    </location>
</feature>
<dbReference type="Proteomes" id="UP000033947">
    <property type="component" value="Unassembled WGS sequence"/>
</dbReference>
<protein>
    <submittedName>
        <fullName evidence="2">Uncharacterized protein</fullName>
    </submittedName>
</protein>
<evidence type="ECO:0000256" key="1">
    <source>
        <dbReference type="SAM" id="Phobius"/>
    </source>
</evidence>
<evidence type="ECO:0000313" key="3">
    <source>
        <dbReference type="Proteomes" id="UP000033947"/>
    </source>
</evidence>